<dbReference type="InterPro" id="IPR001261">
    <property type="entry name" value="ArgE/DapE_CS"/>
</dbReference>
<dbReference type="PROSITE" id="PS00758">
    <property type="entry name" value="ARGE_DAPE_CPG2_1"/>
    <property type="match status" value="1"/>
</dbReference>
<dbReference type="InterPro" id="IPR011650">
    <property type="entry name" value="Peptidase_M20_dimer"/>
</dbReference>
<dbReference type="Gene3D" id="3.30.70.360">
    <property type="match status" value="1"/>
</dbReference>
<gene>
    <name evidence="5" type="ORF">GCM10023320_01760</name>
</gene>
<dbReference type="NCBIfam" id="NF005478">
    <property type="entry name" value="PRK07079.1"/>
    <property type="match status" value="1"/>
</dbReference>
<accession>A0ABP9N5P5</accession>
<organism evidence="5 6">
    <name type="scientific">Pseudonocardia adelaidensis</name>
    <dbReference type="NCBI Taxonomy" id="648754"/>
    <lineage>
        <taxon>Bacteria</taxon>
        <taxon>Bacillati</taxon>
        <taxon>Actinomycetota</taxon>
        <taxon>Actinomycetes</taxon>
        <taxon>Pseudonocardiales</taxon>
        <taxon>Pseudonocardiaceae</taxon>
        <taxon>Pseudonocardia</taxon>
    </lineage>
</organism>
<reference evidence="6" key="1">
    <citation type="journal article" date="2019" name="Int. J. Syst. Evol. Microbiol.">
        <title>The Global Catalogue of Microorganisms (GCM) 10K type strain sequencing project: providing services to taxonomists for standard genome sequencing and annotation.</title>
        <authorList>
            <consortium name="The Broad Institute Genomics Platform"/>
            <consortium name="The Broad Institute Genome Sequencing Center for Infectious Disease"/>
            <person name="Wu L."/>
            <person name="Ma J."/>
        </authorList>
    </citation>
    <scope>NUCLEOTIDE SEQUENCE [LARGE SCALE GENOMIC DNA]</scope>
    <source>
        <strain evidence="6">JCM 18302</strain>
    </source>
</reference>
<sequence length="466" mass="49114">MLVTRSDAIGRAATYVDSGAFQDELGRRVALRTESQDPAALPQLHRYLTDEIGPALDRIGARWHVVENPLPGGGPFLVGHRGEDPARPTVLVYGHGDVVLGQPERWRAGLSPWSITVEGDRWYGRGTADNKGQHTLNLAALEQVLAARGGRLGFNLKVLVETGEEAGSAGLREMAAAHADELAADVLIASDGPRLAADRPTVFLGSRGAVGFTLSLGLREGTYHSGNWGGLLRNPATVLANAIACLVDGRGVIRVPGLRAPAIPESVRRALADISPGGGPDDPAIDEGWGEPDLSPAERLLGANALEVLAFTAGTPDEPVNAIPATARAHCQLRYVVGTPAQDLERIVREHLDAHGFGMVAVHVDHLMAATRVDPDHPWVRWAVGSIARTTGAPPAVLPNLGGSLPNDVFTDVIGVPTVWVPHSYPACAQHGPDEHLLVPVAREGAQIMAGLFWDLGEPGPDGPPA</sequence>
<evidence type="ECO:0000256" key="3">
    <source>
        <dbReference type="ARBA" id="ARBA00022801"/>
    </source>
</evidence>
<evidence type="ECO:0000313" key="5">
    <source>
        <dbReference type="EMBL" id="GAA5110231.1"/>
    </source>
</evidence>
<dbReference type="SUPFAM" id="SSF53187">
    <property type="entry name" value="Zn-dependent exopeptidases"/>
    <property type="match status" value="1"/>
</dbReference>
<evidence type="ECO:0000256" key="2">
    <source>
        <dbReference type="ARBA" id="ARBA00022723"/>
    </source>
</evidence>
<evidence type="ECO:0000313" key="6">
    <source>
        <dbReference type="Proteomes" id="UP001500804"/>
    </source>
</evidence>
<keyword evidence="1" id="KW-0645">Protease</keyword>
<proteinExistence type="predicted"/>
<dbReference type="InterPro" id="IPR051458">
    <property type="entry name" value="Cyt/Met_Dipeptidase"/>
</dbReference>
<dbReference type="Proteomes" id="UP001500804">
    <property type="component" value="Unassembled WGS sequence"/>
</dbReference>
<evidence type="ECO:0000256" key="1">
    <source>
        <dbReference type="ARBA" id="ARBA00022670"/>
    </source>
</evidence>
<feature type="domain" description="Peptidase M20 dimerisation" evidence="4">
    <location>
        <begin position="205"/>
        <end position="356"/>
    </location>
</feature>
<evidence type="ECO:0000259" key="4">
    <source>
        <dbReference type="Pfam" id="PF07687"/>
    </source>
</evidence>
<dbReference type="InterPro" id="IPR002933">
    <property type="entry name" value="Peptidase_M20"/>
</dbReference>
<dbReference type="PANTHER" id="PTHR43270">
    <property type="entry name" value="BETA-ALA-HIS DIPEPTIDASE"/>
    <property type="match status" value="1"/>
</dbReference>
<protein>
    <submittedName>
        <fullName evidence="5">M20 family metallopeptidase</fullName>
    </submittedName>
</protein>
<dbReference type="RefSeq" id="WP_345602534.1">
    <property type="nucleotide sequence ID" value="NZ_BAABJO010000001.1"/>
</dbReference>
<keyword evidence="2" id="KW-0479">Metal-binding</keyword>
<dbReference type="EMBL" id="BAABJO010000001">
    <property type="protein sequence ID" value="GAA5110231.1"/>
    <property type="molecule type" value="Genomic_DNA"/>
</dbReference>
<dbReference type="Pfam" id="PF01546">
    <property type="entry name" value="Peptidase_M20"/>
    <property type="match status" value="1"/>
</dbReference>
<name>A0ABP9N5P5_9PSEU</name>
<keyword evidence="3" id="KW-0378">Hydrolase</keyword>
<dbReference type="Pfam" id="PF07687">
    <property type="entry name" value="M20_dimer"/>
    <property type="match status" value="1"/>
</dbReference>
<keyword evidence="6" id="KW-1185">Reference proteome</keyword>
<comment type="caution">
    <text evidence="5">The sequence shown here is derived from an EMBL/GenBank/DDBJ whole genome shotgun (WGS) entry which is preliminary data.</text>
</comment>
<dbReference type="PANTHER" id="PTHR43270:SF12">
    <property type="entry name" value="SUCCINYL-DIAMINOPIMELATE DESUCCINYLASE"/>
    <property type="match status" value="1"/>
</dbReference>
<dbReference type="Gene3D" id="3.40.630.10">
    <property type="entry name" value="Zn peptidases"/>
    <property type="match status" value="1"/>
</dbReference>